<dbReference type="InterPro" id="IPR029052">
    <property type="entry name" value="Metallo-depent_PP-like"/>
</dbReference>
<sequence length="276" mass="30892">MAIGMAAVLLLLLLLYVYHTWWIDISEYRIQSDVVKAPFTFVHLSDIHGLTAGVNGRLSRLVSESVPDFILITGDLATNRRQLPRVLREIGHFPRETAVYFVPGNYEREESILFRKRPIDDPGYLSRLQSCMNVLENDSVSFRCKGSLVHLYGLDNSVYGNERIPSAPNAGAPDPATAPFSIVMAHCPSIVRYLQEQFFGFHLLLAGHTHGGQIRCFGRTWGAYRDYPIGLSRLGHGRYFGISRGLGTVKLPVRLNCRPEIAVYRIEPAETSGSSL</sequence>
<evidence type="ECO:0000313" key="3">
    <source>
        <dbReference type="Proteomes" id="UP001597120"/>
    </source>
</evidence>
<proteinExistence type="predicted"/>
<dbReference type="Proteomes" id="UP001597120">
    <property type="component" value="Unassembled WGS sequence"/>
</dbReference>
<evidence type="ECO:0000313" key="2">
    <source>
        <dbReference type="EMBL" id="MFD0869963.1"/>
    </source>
</evidence>
<feature type="domain" description="Calcineurin-like phosphoesterase" evidence="1">
    <location>
        <begin position="40"/>
        <end position="211"/>
    </location>
</feature>
<dbReference type="Pfam" id="PF00149">
    <property type="entry name" value="Metallophos"/>
    <property type="match status" value="1"/>
</dbReference>
<dbReference type="SUPFAM" id="SSF56300">
    <property type="entry name" value="Metallo-dependent phosphatases"/>
    <property type="match status" value="1"/>
</dbReference>
<accession>A0ABW3D8Z6</accession>
<keyword evidence="3" id="KW-1185">Reference proteome</keyword>
<dbReference type="RefSeq" id="WP_379288698.1">
    <property type="nucleotide sequence ID" value="NZ_JBHTIU010000039.1"/>
</dbReference>
<dbReference type="EMBL" id="JBHTIU010000039">
    <property type="protein sequence ID" value="MFD0869963.1"/>
    <property type="molecule type" value="Genomic_DNA"/>
</dbReference>
<name>A0ABW3D8Z6_9BACL</name>
<dbReference type="PANTHER" id="PTHR31302">
    <property type="entry name" value="TRANSMEMBRANE PROTEIN WITH METALLOPHOSPHOESTERASE DOMAIN-RELATED"/>
    <property type="match status" value="1"/>
</dbReference>
<protein>
    <submittedName>
        <fullName evidence="2">Metallophosphoesterase</fullName>
    </submittedName>
</protein>
<dbReference type="InterPro" id="IPR051158">
    <property type="entry name" value="Metallophosphoesterase_sf"/>
</dbReference>
<organism evidence="2 3">
    <name type="scientific">Paenibacillus residui</name>
    <dbReference type="NCBI Taxonomy" id="629724"/>
    <lineage>
        <taxon>Bacteria</taxon>
        <taxon>Bacillati</taxon>
        <taxon>Bacillota</taxon>
        <taxon>Bacilli</taxon>
        <taxon>Bacillales</taxon>
        <taxon>Paenibacillaceae</taxon>
        <taxon>Paenibacillus</taxon>
    </lineage>
</organism>
<gene>
    <name evidence="2" type="ORF">ACFQ03_12450</name>
</gene>
<comment type="caution">
    <text evidence="2">The sequence shown here is derived from an EMBL/GenBank/DDBJ whole genome shotgun (WGS) entry which is preliminary data.</text>
</comment>
<dbReference type="InterPro" id="IPR004843">
    <property type="entry name" value="Calcineurin-like_PHP"/>
</dbReference>
<dbReference type="Gene3D" id="3.60.21.10">
    <property type="match status" value="1"/>
</dbReference>
<reference evidence="3" key="1">
    <citation type="journal article" date="2019" name="Int. J. Syst. Evol. Microbiol.">
        <title>The Global Catalogue of Microorganisms (GCM) 10K type strain sequencing project: providing services to taxonomists for standard genome sequencing and annotation.</title>
        <authorList>
            <consortium name="The Broad Institute Genomics Platform"/>
            <consortium name="The Broad Institute Genome Sequencing Center for Infectious Disease"/>
            <person name="Wu L."/>
            <person name="Ma J."/>
        </authorList>
    </citation>
    <scope>NUCLEOTIDE SEQUENCE [LARGE SCALE GENOMIC DNA]</scope>
    <source>
        <strain evidence="3">CCUG 57263</strain>
    </source>
</reference>
<dbReference type="PANTHER" id="PTHR31302:SF0">
    <property type="entry name" value="TRANSMEMBRANE PROTEIN WITH METALLOPHOSPHOESTERASE DOMAIN"/>
    <property type="match status" value="1"/>
</dbReference>
<evidence type="ECO:0000259" key="1">
    <source>
        <dbReference type="Pfam" id="PF00149"/>
    </source>
</evidence>